<feature type="compositionally biased region" description="Basic residues" evidence="1">
    <location>
        <begin position="9"/>
        <end position="24"/>
    </location>
</feature>
<dbReference type="EMBL" id="JAHIBW010000006">
    <property type="protein sequence ID" value="KAG7310235.1"/>
    <property type="molecule type" value="Genomic_DNA"/>
</dbReference>
<sequence>MPLFQVIRTGKRNPPRARAHRWGGRRTAAAAPESLRKHPNKPEHVFITSPSLLRVNSLNMFRKRYSNLLD</sequence>
<feature type="region of interest" description="Disordered" evidence="1">
    <location>
        <begin position="1"/>
        <end position="42"/>
    </location>
</feature>
<proteinExistence type="predicted"/>
<dbReference type="Proteomes" id="UP000823941">
    <property type="component" value="Chromosome 6"/>
</dbReference>
<evidence type="ECO:0000313" key="3">
    <source>
        <dbReference type="Proteomes" id="UP000823941"/>
    </source>
</evidence>
<organism evidence="2 3">
    <name type="scientific">Plutella xylostella</name>
    <name type="common">Diamondback moth</name>
    <name type="synonym">Plutella maculipennis</name>
    <dbReference type="NCBI Taxonomy" id="51655"/>
    <lineage>
        <taxon>Eukaryota</taxon>
        <taxon>Metazoa</taxon>
        <taxon>Ecdysozoa</taxon>
        <taxon>Arthropoda</taxon>
        <taxon>Hexapoda</taxon>
        <taxon>Insecta</taxon>
        <taxon>Pterygota</taxon>
        <taxon>Neoptera</taxon>
        <taxon>Endopterygota</taxon>
        <taxon>Lepidoptera</taxon>
        <taxon>Glossata</taxon>
        <taxon>Ditrysia</taxon>
        <taxon>Yponomeutoidea</taxon>
        <taxon>Plutellidae</taxon>
        <taxon>Plutella</taxon>
    </lineage>
</organism>
<protein>
    <submittedName>
        <fullName evidence="2">Uncharacterized protein</fullName>
    </submittedName>
</protein>
<name>A0ABQ7QYV7_PLUXY</name>
<accession>A0ABQ7QYV7</accession>
<keyword evidence="3" id="KW-1185">Reference proteome</keyword>
<reference evidence="2 3" key="1">
    <citation type="submission" date="2021-06" db="EMBL/GenBank/DDBJ databases">
        <title>A haploid diamondback moth (Plutella xylostella L.) genome assembly resolves 31 chromosomes and identifies a diamide resistance mutation.</title>
        <authorList>
            <person name="Ward C.M."/>
            <person name="Perry K.D."/>
            <person name="Baker G."/>
            <person name="Powis K."/>
            <person name="Heckel D.G."/>
            <person name="Baxter S.W."/>
        </authorList>
    </citation>
    <scope>NUCLEOTIDE SEQUENCE [LARGE SCALE GENOMIC DNA]</scope>
    <source>
        <strain evidence="2 3">LV</strain>
        <tissue evidence="2">Single pupa</tissue>
    </source>
</reference>
<gene>
    <name evidence="2" type="ORF">JYU34_004792</name>
</gene>
<comment type="caution">
    <text evidence="2">The sequence shown here is derived from an EMBL/GenBank/DDBJ whole genome shotgun (WGS) entry which is preliminary data.</text>
</comment>
<evidence type="ECO:0000313" key="2">
    <source>
        <dbReference type="EMBL" id="KAG7310235.1"/>
    </source>
</evidence>
<evidence type="ECO:0000256" key="1">
    <source>
        <dbReference type="SAM" id="MobiDB-lite"/>
    </source>
</evidence>